<dbReference type="GO" id="GO:0000287">
    <property type="term" value="F:magnesium ion binding"/>
    <property type="evidence" value="ECO:0007669"/>
    <property type="project" value="TreeGrafter"/>
</dbReference>
<keyword evidence="3 6" id="KW-0479">Metal-binding</keyword>
<feature type="binding site" evidence="5">
    <location>
        <position position="73"/>
    </location>
    <ligand>
        <name>substrate</name>
    </ligand>
</feature>
<evidence type="ECO:0000256" key="3">
    <source>
        <dbReference type="ARBA" id="ARBA00022723"/>
    </source>
</evidence>
<dbReference type="RefSeq" id="WP_317081828.1">
    <property type="nucleotide sequence ID" value="NZ_CP136594.1"/>
</dbReference>
<proteinExistence type="inferred from homology"/>
<dbReference type="InterPro" id="IPR005000">
    <property type="entry name" value="Aldolase/citrate-lyase_domain"/>
</dbReference>
<dbReference type="Gene3D" id="3.20.20.60">
    <property type="entry name" value="Phosphoenolpyruvate-binding domains"/>
    <property type="match status" value="1"/>
</dbReference>
<dbReference type="InterPro" id="IPR015813">
    <property type="entry name" value="Pyrv/PenolPyrv_kinase-like_dom"/>
</dbReference>
<keyword evidence="4 6" id="KW-0460">Magnesium</keyword>
<evidence type="ECO:0000256" key="2">
    <source>
        <dbReference type="ARBA" id="ARBA00005568"/>
    </source>
</evidence>
<evidence type="ECO:0000313" key="9">
    <source>
        <dbReference type="Proteomes" id="UP001302429"/>
    </source>
</evidence>
<keyword evidence="9" id="KW-1185">Reference proteome</keyword>
<dbReference type="PANTHER" id="PTHR32308:SF0">
    <property type="entry name" value="HPCH_HPAI ALDOLASE_CITRATE LYASE DOMAIN-CONTAINING PROTEIN"/>
    <property type="match status" value="1"/>
</dbReference>
<dbReference type="KEGG" id="acoa:RB602_00150"/>
<dbReference type="InterPro" id="IPR040442">
    <property type="entry name" value="Pyrv_kinase-like_dom_sf"/>
</dbReference>
<keyword evidence="8" id="KW-0456">Lyase</keyword>
<reference evidence="8 9" key="1">
    <citation type="submission" date="2023-10" db="EMBL/GenBank/DDBJ databases">
        <title>Complete genome sequence of a Sphingomonadaceae bacterium.</title>
        <authorList>
            <person name="Yan C."/>
        </authorList>
    </citation>
    <scope>NUCLEOTIDE SEQUENCE [LARGE SCALE GENOMIC DNA]</scope>
    <source>
        <strain evidence="8 9">SCSIO 66989</strain>
    </source>
</reference>
<dbReference type="GO" id="GO:0016829">
    <property type="term" value="F:lyase activity"/>
    <property type="evidence" value="ECO:0007669"/>
    <property type="project" value="UniProtKB-KW"/>
</dbReference>
<evidence type="ECO:0000256" key="4">
    <source>
        <dbReference type="ARBA" id="ARBA00022842"/>
    </source>
</evidence>
<evidence type="ECO:0000256" key="1">
    <source>
        <dbReference type="ARBA" id="ARBA00001946"/>
    </source>
</evidence>
<comment type="similarity">
    <text evidence="2">Belongs to the HpcH/HpaI aldolase family.</text>
</comment>
<protein>
    <submittedName>
        <fullName evidence="8">CoA ester lyase</fullName>
    </submittedName>
</protein>
<dbReference type="AlphaFoldDB" id="A0AA97F750"/>
<comment type="cofactor">
    <cofactor evidence="1">
        <name>Mg(2+)</name>
        <dbReference type="ChEBI" id="CHEBI:18420"/>
    </cofactor>
</comment>
<dbReference type="Pfam" id="PF03328">
    <property type="entry name" value="HpcH_HpaI"/>
    <property type="match status" value="1"/>
</dbReference>
<feature type="binding site" evidence="5">
    <location>
        <position position="137"/>
    </location>
    <ligand>
        <name>substrate</name>
    </ligand>
</feature>
<dbReference type="InterPro" id="IPR011206">
    <property type="entry name" value="Citrate_lyase_beta/mcl1/mcl2"/>
</dbReference>
<accession>A0AA97F750</accession>
<gene>
    <name evidence="8" type="ORF">RB602_00150</name>
</gene>
<dbReference type="SUPFAM" id="SSF51621">
    <property type="entry name" value="Phosphoenolpyruvate/pyruvate domain"/>
    <property type="match status" value="1"/>
</dbReference>
<sequence>MTAHCQLPLRAMLFVPGDSARKQEKSLTSGADAVIIDLEDSVVPEKRAEARQLTHDFIAAHKHDADAPDLWLRINPLDTRDAIDDLETALDADPVGIVLPKCTGPEQVAELDHLLFERERKANLREGSTAILPIVTETPGAAMTLHRYLEGKFAGKARLAGLSWGAEDLSAAIGASRKRKADGSWTFPYQMVRAQVLLTAHALDVQAIDTLHADFRDTEGLIAYAQAGRSDGFSGMLAIHPAQVEPIQTAFTPSDEEIAEAEAVVAAFAENPGAGAVSLDGKMLDRPHLKLAERILAQQ</sequence>
<dbReference type="Proteomes" id="UP001302429">
    <property type="component" value="Chromosome"/>
</dbReference>
<dbReference type="PANTHER" id="PTHR32308">
    <property type="entry name" value="LYASE BETA SUBUNIT, PUTATIVE (AFU_ORTHOLOGUE AFUA_4G13030)-RELATED"/>
    <property type="match status" value="1"/>
</dbReference>
<feature type="domain" description="HpcH/HpaI aldolase/citrate lyase" evidence="7">
    <location>
        <begin position="10"/>
        <end position="241"/>
    </location>
</feature>
<dbReference type="PIRSF" id="PIRSF015582">
    <property type="entry name" value="Cit_lyase_B"/>
    <property type="match status" value="1"/>
</dbReference>
<evidence type="ECO:0000313" key="8">
    <source>
        <dbReference type="EMBL" id="WOE75166.1"/>
    </source>
</evidence>
<evidence type="ECO:0000256" key="6">
    <source>
        <dbReference type="PIRSR" id="PIRSR015582-2"/>
    </source>
</evidence>
<feature type="binding site" evidence="6">
    <location>
        <position position="137"/>
    </location>
    <ligand>
        <name>Mg(2+)</name>
        <dbReference type="ChEBI" id="CHEBI:18420"/>
    </ligand>
</feature>
<evidence type="ECO:0000259" key="7">
    <source>
        <dbReference type="Pfam" id="PF03328"/>
    </source>
</evidence>
<name>A0AA97F750_9SPHN</name>
<organism evidence="8 9">
    <name type="scientific">Alterisphingorhabdus coralli</name>
    <dbReference type="NCBI Taxonomy" id="3071408"/>
    <lineage>
        <taxon>Bacteria</taxon>
        <taxon>Pseudomonadati</taxon>
        <taxon>Pseudomonadota</taxon>
        <taxon>Alphaproteobacteria</taxon>
        <taxon>Sphingomonadales</taxon>
        <taxon>Sphingomonadaceae</taxon>
        <taxon>Alterisphingorhabdus (ex Yan et al. 2024)</taxon>
    </lineage>
</organism>
<evidence type="ECO:0000256" key="5">
    <source>
        <dbReference type="PIRSR" id="PIRSR015582-1"/>
    </source>
</evidence>
<dbReference type="GO" id="GO:0006107">
    <property type="term" value="P:oxaloacetate metabolic process"/>
    <property type="evidence" value="ECO:0007669"/>
    <property type="project" value="TreeGrafter"/>
</dbReference>
<dbReference type="EMBL" id="CP136594">
    <property type="protein sequence ID" value="WOE75166.1"/>
    <property type="molecule type" value="Genomic_DNA"/>
</dbReference>
<feature type="binding site" evidence="6">
    <location>
        <position position="168"/>
    </location>
    <ligand>
        <name>Mg(2+)</name>
        <dbReference type="ChEBI" id="CHEBI:18420"/>
    </ligand>
</feature>